<keyword evidence="1" id="KW-0238">DNA-binding</keyword>
<evidence type="ECO:0000256" key="2">
    <source>
        <dbReference type="SAM" id="MobiDB-lite"/>
    </source>
</evidence>
<dbReference type="Gene3D" id="4.10.320.10">
    <property type="entry name" value="E3-binding domain"/>
    <property type="match status" value="1"/>
</dbReference>
<evidence type="ECO:0000259" key="4">
    <source>
        <dbReference type="Pfam" id="PF23359"/>
    </source>
</evidence>
<organism evidence="5">
    <name type="scientific">Streptomyces sp. NBC_01393</name>
    <dbReference type="NCBI Taxonomy" id="2903851"/>
    <lineage>
        <taxon>Bacteria</taxon>
        <taxon>Bacillati</taxon>
        <taxon>Actinomycetota</taxon>
        <taxon>Actinomycetes</taxon>
        <taxon>Kitasatosporales</taxon>
        <taxon>Streptomycetaceae</taxon>
        <taxon>Streptomyces</taxon>
    </lineage>
</organism>
<dbReference type="Pfam" id="PF23359">
    <property type="entry name" value="Lsr2_DNA-bd"/>
    <property type="match status" value="1"/>
</dbReference>
<name>A0AAU3HU15_9ACTN</name>
<dbReference type="InterPro" id="IPR055370">
    <property type="entry name" value="Lsr2_DNA-bd"/>
</dbReference>
<gene>
    <name evidence="5" type="ORF">OG699_06740</name>
</gene>
<evidence type="ECO:0000259" key="3">
    <source>
        <dbReference type="Pfam" id="PF09346"/>
    </source>
</evidence>
<evidence type="ECO:0000256" key="1">
    <source>
        <dbReference type="ARBA" id="ARBA00023125"/>
    </source>
</evidence>
<evidence type="ECO:0000313" key="5">
    <source>
        <dbReference type="EMBL" id="WTZ07719.1"/>
    </source>
</evidence>
<sequence length="237" mass="26167">MSENPMHQAGDVREAWGRVTAWLERNDAETLAALGGPGSQAAISEAELRMGLKLPGEMWQWLLANDIDGGRQPDGQSCLVALGCEMVIPGGHLLLGLTDIQRIYLSRMGLEEMQPSTDPDYPFWRREWVPITAERDGLYGTFLDTLNGTIGTWADADNPEEGVYASLFAFFQEAADQLEGVSSGDWSGPGKSARPRKLDPCPEDEPIRLWARTNGYLVNDRGRVPASIREAYEASQR</sequence>
<dbReference type="InterPro" id="IPR036625">
    <property type="entry name" value="E3-bd_dom_sf"/>
</dbReference>
<accession>A0AAU3HU15</accession>
<proteinExistence type="predicted"/>
<protein>
    <submittedName>
        <fullName evidence="5">Lsr2 family protein</fullName>
    </submittedName>
</protein>
<feature type="domain" description="Lsr2 DNA-binding" evidence="4">
    <location>
        <begin position="206"/>
        <end position="234"/>
    </location>
</feature>
<dbReference type="GO" id="GO:0016746">
    <property type="term" value="F:acyltransferase activity"/>
    <property type="evidence" value="ECO:0007669"/>
    <property type="project" value="InterPro"/>
</dbReference>
<dbReference type="AlphaFoldDB" id="A0AAU3HU15"/>
<dbReference type="EMBL" id="CP109546">
    <property type="protein sequence ID" value="WTZ07719.1"/>
    <property type="molecule type" value="Genomic_DNA"/>
</dbReference>
<dbReference type="GO" id="GO:0003677">
    <property type="term" value="F:DNA binding"/>
    <property type="evidence" value="ECO:0007669"/>
    <property type="project" value="UniProtKB-KW"/>
</dbReference>
<dbReference type="InterPro" id="IPR018958">
    <property type="entry name" value="Knr4/Smi1-like_dom"/>
</dbReference>
<dbReference type="Pfam" id="PF09346">
    <property type="entry name" value="SMI1_KNR4"/>
    <property type="match status" value="1"/>
</dbReference>
<feature type="domain" description="Knr4/Smi1-like" evidence="3">
    <location>
        <begin position="38"/>
        <end position="172"/>
    </location>
</feature>
<reference evidence="5" key="1">
    <citation type="submission" date="2022-10" db="EMBL/GenBank/DDBJ databases">
        <title>The complete genomes of actinobacterial strains from the NBC collection.</title>
        <authorList>
            <person name="Joergensen T.S."/>
            <person name="Alvarez Arevalo M."/>
            <person name="Sterndorff E.B."/>
            <person name="Faurdal D."/>
            <person name="Vuksanovic O."/>
            <person name="Mourched A.-S."/>
            <person name="Charusanti P."/>
            <person name="Shaw S."/>
            <person name="Blin K."/>
            <person name="Weber T."/>
        </authorList>
    </citation>
    <scope>NUCLEOTIDE SEQUENCE</scope>
    <source>
        <strain evidence="5">NBC_01393</strain>
    </source>
</reference>
<feature type="region of interest" description="Disordered" evidence="2">
    <location>
        <begin position="180"/>
        <end position="203"/>
    </location>
</feature>